<organism evidence="1 2">
    <name type="scientific">Vitis vinifera</name>
    <name type="common">Grape</name>
    <dbReference type="NCBI Taxonomy" id="29760"/>
    <lineage>
        <taxon>Eukaryota</taxon>
        <taxon>Viridiplantae</taxon>
        <taxon>Streptophyta</taxon>
        <taxon>Embryophyta</taxon>
        <taxon>Tracheophyta</taxon>
        <taxon>Spermatophyta</taxon>
        <taxon>Magnoliopsida</taxon>
        <taxon>eudicotyledons</taxon>
        <taxon>Gunneridae</taxon>
        <taxon>Pentapetalae</taxon>
        <taxon>rosids</taxon>
        <taxon>Vitales</taxon>
        <taxon>Vitaceae</taxon>
        <taxon>Viteae</taxon>
        <taxon>Vitis</taxon>
    </lineage>
</organism>
<evidence type="ECO:0000313" key="2">
    <source>
        <dbReference type="Proteomes" id="UP000288805"/>
    </source>
</evidence>
<name>A0A438GBY2_VITVI</name>
<accession>A0A438GBY2</accession>
<protein>
    <recommendedName>
        <fullName evidence="3">Retrovirus-related Pol polyprotein from transposon RE1</fullName>
    </recommendedName>
</protein>
<comment type="caution">
    <text evidence="1">The sequence shown here is derived from an EMBL/GenBank/DDBJ whole genome shotgun (WGS) entry which is preliminary data.</text>
</comment>
<gene>
    <name evidence="1" type="ORF">CK203_060612</name>
</gene>
<dbReference type="Proteomes" id="UP000288805">
    <property type="component" value="Unassembled WGS sequence"/>
</dbReference>
<sequence>MFINFGAEGMVPQFENSQVNTKFGQTESRGHGFEPQGCRWRGDCWQIGGWPRPSTPLCLPWALGLMHYKAKPLHLLLASDGSSLPWLRPVCALGRPLSSSPVTFLLCLGPDIPGSSSTVVIRPPFRALFNPNVIPSQRPWNSVSGQDYEDHLVTPEDAILDVDKVQWKKIDAQLCSVLWQSVDPKILHHLRAYKTCFKFWTQAKGLYTNDIQRFYKVVSDTVHVRQQDMDLSAYIGRIASLKKEFLTLMPFTNGVEAQQIQTDKFFMVLTLISLRPDLKSVEIRFLLVHQYHHWMMCRSSLTPLLYSDLIN</sequence>
<proteinExistence type="predicted"/>
<evidence type="ECO:0000313" key="1">
    <source>
        <dbReference type="EMBL" id="RVW69714.1"/>
    </source>
</evidence>
<dbReference type="EMBL" id="QGNW01000485">
    <property type="protein sequence ID" value="RVW69714.1"/>
    <property type="molecule type" value="Genomic_DNA"/>
</dbReference>
<reference evidence="1 2" key="1">
    <citation type="journal article" date="2018" name="PLoS Genet.">
        <title>Population sequencing reveals clonal diversity and ancestral inbreeding in the grapevine cultivar Chardonnay.</title>
        <authorList>
            <person name="Roach M.J."/>
            <person name="Johnson D.L."/>
            <person name="Bohlmann J."/>
            <person name="van Vuuren H.J."/>
            <person name="Jones S.J."/>
            <person name="Pretorius I.S."/>
            <person name="Schmidt S.A."/>
            <person name="Borneman A.R."/>
        </authorList>
    </citation>
    <scope>NUCLEOTIDE SEQUENCE [LARGE SCALE GENOMIC DNA]</scope>
    <source>
        <strain evidence="2">cv. Chardonnay</strain>
        <tissue evidence="1">Leaf</tissue>
    </source>
</reference>
<dbReference type="AlphaFoldDB" id="A0A438GBY2"/>
<evidence type="ECO:0008006" key="3">
    <source>
        <dbReference type="Google" id="ProtNLM"/>
    </source>
</evidence>